<dbReference type="AlphaFoldDB" id="A0A4Y2I6N9"/>
<evidence type="ECO:0008006" key="4">
    <source>
        <dbReference type="Google" id="ProtNLM"/>
    </source>
</evidence>
<dbReference type="EMBL" id="BGPR01002433">
    <property type="protein sequence ID" value="GBM73348.1"/>
    <property type="molecule type" value="Genomic_DNA"/>
</dbReference>
<proteinExistence type="predicted"/>
<feature type="compositionally biased region" description="Polar residues" evidence="1">
    <location>
        <begin position="108"/>
        <end position="125"/>
    </location>
</feature>
<dbReference type="OrthoDB" id="6431567at2759"/>
<organism evidence="2 3">
    <name type="scientific">Araneus ventricosus</name>
    <name type="common">Orbweaver spider</name>
    <name type="synonym">Epeira ventricosa</name>
    <dbReference type="NCBI Taxonomy" id="182803"/>
    <lineage>
        <taxon>Eukaryota</taxon>
        <taxon>Metazoa</taxon>
        <taxon>Ecdysozoa</taxon>
        <taxon>Arthropoda</taxon>
        <taxon>Chelicerata</taxon>
        <taxon>Arachnida</taxon>
        <taxon>Araneae</taxon>
        <taxon>Araneomorphae</taxon>
        <taxon>Entelegynae</taxon>
        <taxon>Araneoidea</taxon>
        <taxon>Araneidae</taxon>
        <taxon>Araneus</taxon>
    </lineage>
</organism>
<evidence type="ECO:0000313" key="2">
    <source>
        <dbReference type="EMBL" id="GBM73348.1"/>
    </source>
</evidence>
<feature type="region of interest" description="Disordered" evidence="1">
    <location>
        <begin position="67"/>
        <end position="147"/>
    </location>
</feature>
<keyword evidence="3" id="KW-1185">Reference proteome</keyword>
<comment type="caution">
    <text evidence="2">The sequence shown here is derived from an EMBL/GenBank/DDBJ whole genome shotgun (WGS) entry which is preliminary data.</text>
</comment>
<reference evidence="2 3" key="1">
    <citation type="journal article" date="2019" name="Sci. Rep.">
        <title>Orb-weaving spider Araneus ventricosus genome elucidates the spidroin gene catalogue.</title>
        <authorList>
            <person name="Kono N."/>
            <person name="Nakamura H."/>
            <person name="Ohtoshi R."/>
            <person name="Moran D.A.P."/>
            <person name="Shinohara A."/>
            <person name="Yoshida Y."/>
            <person name="Fujiwara M."/>
            <person name="Mori M."/>
            <person name="Tomita M."/>
            <person name="Arakawa K."/>
        </authorList>
    </citation>
    <scope>NUCLEOTIDE SEQUENCE [LARGE SCALE GENOMIC DNA]</scope>
</reference>
<accession>A0A4Y2I6N9</accession>
<protein>
    <recommendedName>
        <fullName evidence="4">DUF5641 domain-containing protein</fullName>
    </recommendedName>
</protein>
<dbReference type="Proteomes" id="UP000499080">
    <property type="component" value="Unassembled WGS sequence"/>
</dbReference>
<gene>
    <name evidence="2" type="ORF">AVEN_37598_1</name>
</gene>
<evidence type="ECO:0000313" key="3">
    <source>
        <dbReference type="Proteomes" id="UP000499080"/>
    </source>
</evidence>
<sequence>MGRRINTTLPVAKTQLHPYSVNKNLDELDPGQKVWIIDRRVTGKVLQRTPYLRSYLVQSGKRVYRRNRKHLISSPDFHPEPEPENDFDVTEYQHSPADADPGCPPLMSSPQSPKAYSERASSPTEASPDPYVTRSGRTVRPPEKLDL</sequence>
<evidence type="ECO:0000256" key="1">
    <source>
        <dbReference type="SAM" id="MobiDB-lite"/>
    </source>
</evidence>
<name>A0A4Y2I6N9_ARAVE</name>